<feature type="domain" description="DUF7869" evidence="2">
    <location>
        <begin position="105"/>
        <end position="257"/>
    </location>
</feature>
<keyword evidence="4" id="KW-1185">Reference proteome</keyword>
<dbReference type="InterPro" id="IPR057191">
    <property type="entry name" value="DUF7869"/>
</dbReference>
<evidence type="ECO:0000256" key="1">
    <source>
        <dbReference type="SAM" id="MobiDB-lite"/>
    </source>
</evidence>
<proteinExistence type="predicted"/>
<feature type="compositionally biased region" description="Acidic residues" evidence="1">
    <location>
        <begin position="350"/>
        <end position="362"/>
    </location>
</feature>
<dbReference type="EMBL" id="OU898285">
    <property type="protein sequence ID" value="CAG9828460.1"/>
    <property type="molecule type" value="Genomic_DNA"/>
</dbReference>
<accession>A0A9N9SQ06</accession>
<feature type="region of interest" description="Disordered" evidence="1">
    <location>
        <begin position="349"/>
        <end position="369"/>
    </location>
</feature>
<protein>
    <recommendedName>
        <fullName evidence="2">DUF7869 domain-containing protein</fullName>
    </recommendedName>
</protein>
<reference evidence="3" key="1">
    <citation type="submission" date="2022-01" db="EMBL/GenBank/DDBJ databases">
        <authorList>
            <person name="King R."/>
        </authorList>
    </citation>
    <scope>NUCLEOTIDE SEQUENCE</scope>
</reference>
<dbReference type="AlphaFoldDB" id="A0A9N9SQ06"/>
<evidence type="ECO:0000313" key="4">
    <source>
        <dbReference type="Proteomes" id="UP001153709"/>
    </source>
</evidence>
<organism evidence="3 4">
    <name type="scientific">Diabrotica balteata</name>
    <name type="common">Banded cucumber beetle</name>
    <dbReference type="NCBI Taxonomy" id="107213"/>
    <lineage>
        <taxon>Eukaryota</taxon>
        <taxon>Metazoa</taxon>
        <taxon>Ecdysozoa</taxon>
        <taxon>Arthropoda</taxon>
        <taxon>Hexapoda</taxon>
        <taxon>Insecta</taxon>
        <taxon>Pterygota</taxon>
        <taxon>Neoptera</taxon>
        <taxon>Endopterygota</taxon>
        <taxon>Coleoptera</taxon>
        <taxon>Polyphaga</taxon>
        <taxon>Cucujiformia</taxon>
        <taxon>Chrysomeloidea</taxon>
        <taxon>Chrysomelidae</taxon>
        <taxon>Galerucinae</taxon>
        <taxon>Diabroticina</taxon>
        <taxon>Diabroticites</taxon>
        <taxon>Diabrotica</taxon>
    </lineage>
</organism>
<dbReference type="Proteomes" id="UP001153709">
    <property type="component" value="Chromosome 10"/>
</dbReference>
<name>A0A9N9SQ06_DIABA</name>
<evidence type="ECO:0000313" key="3">
    <source>
        <dbReference type="EMBL" id="CAG9828460.1"/>
    </source>
</evidence>
<dbReference type="OrthoDB" id="6781428at2759"/>
<sequence>MLNFRSDTCQTCDILQNLILAEIDPEEKKARLTEKDIHIRKSEVFYKKLKEVTILSKEDESIEVLCFDFQQNLPLPHVPAGDVFYKRQLWEYNFGIHSGKLGTSTFYMYDEQTAKKGSNEVISFLDHYINTYLPGSVSKLYIFSDNAFAQNKNQTLVKYLYTLVNVNKKISQIHHHYPEPGHSFLPCDRSFGLIEKNKRKKERIYLPSEWIKLVEQTSKKFKVVPVDQEMILNFSDHFKQLFKSAPKGPKKEKFAISTYRLMRYTKSYQFIECSVSLGFVISTNFFMNPKGDIIAFAMPNNKAYSKPLDINPKKIKDLRDLVRKYVPLNDQGYYNRMFENIMLNNAEDLNFGDENEDPDEGSVSDSSYV</sequence>
<gene>
    <name evidence="3" type="ORF">DIABBA_LOCUS2381</name>
</gene>
<dbReference type="PANTHER" id="PTHR34415">
    <property type="entry name" value="INTEGRASE CATALYTIC DOMAIN-CONTAINING PROTEIN"/>
    <property type="match status" value="1"/>
</dbReference>
<dbReference type="Pfam" id="PF25273">
    <property type="entry name" value="DUF7869"/>
    <property type="match status" value="1"/>
</dbReference>
<dbReference type="PANTHER" id="PTHR34415:SF1">
    <property type="entry name" value="INTEGRASE CATALYTIC DOMAIN-CONTAINING PROTEIN"/>
    <property type="match status" value="1"/>
</dbReference>
<evidence type="ECO:0000259" key="2">
    <source>
        <dbReference type="Pfam" id="PF25273"/>
    </source>
</evidence>